<protein>
    <recommendedName>
        <fullName evidence="8">Lysosomal Pro-X carboxypeptidase</fullName>
    </recommendedName>
</protein>
<dbReference type="InterPro" id="IPR042269">
    <property type="entry name" value="Ser_carbopepase_S28_SKS"/>
</dbReference>
<gene>
    <name evidence="6" type="ORF">N0F65_002212</name>
</gene>
<dbReference type="Proteomes" id="UP001146120">
    <property type="component" value="Unassembled WGS sequence"/>
</dbReference>
<comment type="caution">
    <text evidence="6">The sequence shown here is derived from an EMBL/GenBank/DDBJ whole genome shotgun (WGS) entry which is preliminary data.</text>
</comment>
<dbReference type="InterPro" id="IPR029058">
    <property type="entry name" value="AB_hydrolase_fold"/>
</dbReference>
<organism evidence="6 7">
    <name type="scientific">Lagenidium giganteum</name>
    <dbReference type="NCBI Taxonomy" id="4803"/>
    <lineage>
        <taxon>Eukaryota</taxon>
        <taxon>Sar</taxon>
        <taxon>Stramenopiles</taxon>
        <taxon>Oomycota</taxon>
        <taxon>Peronosporomycetes</taxon>
        <taxon>Pythiales</taxon>
        <taxon>Pythiaceae</taxon>
    </lineage>
</organism>
<keyword evidence="7" id="KW-1185">Reference proteome</keyword>
<dbReference type="GO" id="GO:0070008">
    <property type="term" value="F:serine-type exopeptidase activity"/>
    <property type="evidence" value="ECO:0007669"/>
    <property type="project" value="InterPro"/>
</dbReference>
<accession>A0AAV2YUT9</accession>
<evidence type="ECO:0000313" key="7">
    <source>
        <dbReference type="Proteomes" id="UP001146120"/>
    </source>
</evidence>
<dbReference type="GO" id="GO:0008239">
    <property type="term" value="F:dipeptidyl-peptidase activity"/>
    <property type="evidence" value="ECO:0007669"/>
    <property type="project" value="TreeGrafter"/>
</dbReference>
<dbReference type="PANTHER" id="PTHR11010:SF120">
    <property type="entry name" value="LYSOSOMAL PRO-X CARBOXYPEPTIDASE"/>
    <property type="match status" value="1"/>
</dbReference>
<evidence type="ECO:0000256" key="4">
    <source>
        <dbReference type="ARBA" id="ARBA00022801"/>
    </source>
</evidence>
<dbReference type="Gene3D" id="3.40.50.1820">
    <property type="entry name" value="alpha/beta hydrolase"/>
    <property type="match status" value="1"/>
</dbReference>
<proteinExistence type="inferred from homology"/>
<keyword evidence="4" id="KW-0378">Hydrolase</keyword>
<reference evidence="6" key="1">
    <citation type="submission" date="2022-11" db="EMBL/GenBank/DDBJ databases">
        <authorList>
            <person name="Morgan W.R."/>
            <person name="Tartar A."/>
        </authorList>
    </citation>
    <scope>NUCLEOTIDE SEQUENCE</scope>
    <source>
        <strain evidence="6">ARSEF 373</strain>
    </source>
</reference>
<keyword evidence="5" id="KW-0325">Glycoprotein</keyword>
<evidence type="ECO:0000256" key="2">
    <source>
        <dbReference type="ARBA" id="ARBA00022670"/>
    </source>
</evidence>
<dbReference type="EMBL" id="DAKRPA010000130">
    <property type="protein sequence ID" value="DAZ97593.1"/>
    <property type="molecule type" value="Genomic_DNA"/>
</dbReference>
<evidence type="ECO:0000256" key="5">
    <source>
        <dbReference type="ARBA" id="ARBA00023180"/>
    </source>
</evidence>
<evidence type="ECO:0008006" key="8">
    <source>
        <dbReference type="Google" id="ProtNLM"/>
    </source>
</evidence>
<dbReference type="GO" id="GO:0006508">
    <property type="term" value="P:proteolysis"/>
    <property type="evidence" value="ECO:0007669"/>
    <property type="project" value="UniProtKB-KW"/>
</dbReference>
<keyword evidence="2" id="KW-0645">Protease</keyword>
<name>A0AAV2YUT9_9STRA</name>
<dbReference type="PANTHER" id="PTHR11010">
    <property type="entry name" value="PROTEASE S28 PRO-X CARBOXYPEPTIDASE-RELATED"/>
    <property type="match status" value="1"/>
</dbReference>
<dbReference type="SUPFAM" id="SSF53474">
    <property type="entry name" value="alpha/beta-Hydrolases"/>
    <property type="match status" value="1"/>
</dbReference>
<sequence>MASTEGSPLLARASRPSRWLLPRTTVLVGTAAIVLFSVCSFQFLRVPTTWPTSSTATLHERATSASATGDGHRDLVSQCTELRLEQPLDHFVADGGAGSFQQRYYVCDQFFDATAAQGAVFLYAGNEADVELYVNNMGLMWENAQAFNALLVFAEHRYFGQSMPFPPEELDDHMQFLSSAQALEDFARVVATVKTSYKANNVPVIAFGGSYGGMLAAWMRMKYPFVVDGAIAASAPLLAFLGETFGAPVDSEAFLRIATRGATPAGGAAEQCVPNIRRAVGEIIDRSKTAEGRQQLATWLRFCDPDVLATKDSVMGIVNAVAMANYPYPSTYMTGGQGPPLPAFPVRAACAFLEPEFASNDAKGLLTAFRKSVGVLYNSSHVEPCYFPPTQPPPTNASLVDRGNLWGYLNCAELFMPFSSDGVHDMFPPHAFDLAEAEAACHAQWGVQLRPHWAITHFGGRRALRSTSNIVFSNGDLDPWSGTGVTADDVAGIDSLVALPVVGGAHHVDLFFTHELDTPGITKARETEKQHMQRWVAEYYANAALAPPSLRRS</sequence>
<keyword evidence="3" id="KW-0732">Signal</keyword>
<dbReference type="InterPro" id="IPR008758">
    <property type="entry name" value="Peptidase_S28"/>
</dbReference>
<evidence type="ECO:0000313" key="6">
    <source>
        <dbReference type="EMBL" id="DAZ97593.1"/>
    </source>
</evidence>
<dbReference type="AlphaFoldDB" id="A0AAV2YUT9"/>
<evidence type="ECO:0000256" key="3">
    <source>
        <dbReference type="ARBA" id="ARBA00022729"/>
    </source>
</evidence>
<dbReference type="Gene3D" id="1.20.120.980">
    <property type="entry name" value="Serine carboxypeptidase S28, SKS domain"/>
    <property type="match status" value="1"/>
</dbReference>
<comment type="similarity">
    <text evidence="1">Belongs to the peptidase S28 family.</text>
</comment>
<evidence type="ECO:0000256" key="1">
    <source>
        <dbReference type="ARBA" id="ARBA00011079"/>
    </source>
</evidence>
<reference evidence="6" key="2">
    <citation type="journal article" date="2023" name="Microbiol Resour">
        <title>Decontamination and Annotation of the Draft Genome Sequence of the Oomycete Lagenidium giganteum ARSEF 373.</title>
        <authorList>
            <person name="Morgan W.R."/>
            <person name="Tartar A."/>
        </authorList>
    </citation>
    <scope>NUCLEOTIDE SEQUENCE</scope>
    <source>
        <strain evidence="6">ARSEF 373</strain>
    </source>
</reference>
<dbReference type="Pfam" id="PF05577">
    <property type="entry name" value="Peptidase_S28"/>
    <property type="match status" value="1"/>
</dbReference>